<feature type="compositionally biased region" description="Polar residues" evidence="1">
    <location>
        <begin position="211"/>
        <end position="226"/>
    </location>
</feature>
<dbReference type="AlphaFoldDB" id="A0A0C2RYE8"/>
<reference evidence="2 3" key="1">
    <citation type="submission" date="2014-04" db="EMBL/GenBank/DDBJ databases">
        <title>Evolutionary Origins and Diversification of the Mycorrhizal Mutualists.</title>
        <authorList>
            <consortium name="DOE Joint Genome Institute"/>
            <consortium name="Mycorrhizal Genomics Consortium"/>
            <person name="Kohler A."/>
            <person name="Kuo A."/>
            <person name="Nagy L.G."/>
            <person name="Floudas D."/>
            <person name="Copeland A."/>
            <person name="Barry K.W."/>
            <person name="Cichocki N."/>
            <person name="Veneault-Fourrey C."/>
            <person name="LaButti K."/>
            <person name="Lindquist E.A."/>
            <person name="Lipzen A."/>
            <person name="Lundell T."/>
            <person name="Morin E."/>
            <person name="Murat C."/>
            <person name="Riley R."/>
            <person name="Ohm R."/>
            <person name="Sun H."/>
            <person name="Tunlid A."/>
            <person name="Henrissat B."/>
            <person name="Grigoriev I.V."/>
            <person name="Hibbett D.S."/>
            <person name="Martin F."/>
        </authorList>
    </citation>
    <scope>NUCLEOTIDE SEQUENCE [LARGE SCALE GENOMIC DNA]</scope>
    <source>
        <strain evidence="2 3">Koide BX008</strain>
    </source>
</reference>
<evidence type="ECO:0000313" key="2">
    <source>
        <dbReference type="EMBL" id="KIL55370.1"/>
    </source>
</evidence>
<evidence type="ECO:0000256" key="1">
    <source>
        <dbReference type="SAM" id="MobiDB-lite"/>
    </source>
</evidence>
<proteinExistence type="predicted"/>
<dbReference type="STRING" id="946122.A0A0C2RYE8"/>
<dbReference type="Proteomes" id="UP000054549">
    <property type="component" value="Unassembled WGS sequence"/>
</dbReference>
<accession>A0A0C2RYE8</accession>
<name>A0A0C2RYE8_AMAMK</name>
<organism evidence="2 3">
    <name type="scientific">Amanita muscaria (strain Koide BX008)</name>
    <dbReference type="NCBI Taxonomy" id="946122"/>
    <lineage>
        <taxon>Eukaryota</taxon>
        <taxon>Fungi</taxon>
        <taxon>Dikarya</taxon>
        <taxon>Basidiomycota</taxon>
        <taxon>Agaricomycotina</taxon>
        <taxon>Agaricomycetes</taxon>
        <taxon>Agaricomycetidae</taxon>
        <taxon>Agaricales</taxon>
        <taxon>Pluteineae</taxon>
        <taxon>Amanitaceae</taxon>
        <taxon>Amanita</taxon>
    </lineage>
</organism>
<gene>
    <name evidence="2" type="ORF">M378DRAFT_18009</name>
</gene>
<dbReference type="HOGENOM" id="CLU_1045748_0_0_1"/>
<protein>
    <recommendedName>
        <fullName evidence="4">Mediator of RNA polymerase II transcription subunit 25</fullName>
    </recommendedName>
</protein>
<evidence type="ECO:0008006" key="4">
    <source>
        <dbReference type="Google" id="ProtNLM"/>
    </source>
</evidence>
<keyword evidence="3" id="KW-1185">Reference proteome</keyword>
<dbReference type="EMBL" id="KN818525">
    <property type="protein sequence ID" value="KIL55370.1"/>
    <property type="molecule type" value="Genomic_DNA"/>
</dbReference>
<dbReference type="InParanoid" id="A0A0C2RYE8"/>
<dbReference type="OrthoDB" id="3263163at2759"/>
<evidence type="ECO:0000313" key="3">
    <source>
        <dbReference type="Proteomes" id="UP000054549"/>
    </source>
</evidence>
<feature type="region of interest" description="Disordered" evidence="1">
    <location>
        <begin position="201"/>
        <end position="228"/>
    </location>
</feature>
<sequence length="266" mass="28696">MPYSSPAKLSSPYSAVATLLLIENSSSMSTVWRSLHDRYLPSVLRKLQGTTSNLSGSSLSPSIIAFPQFKVYQGGPCGLEFESDATGGLSAEKIHGAIDLLNTIAIQTQAIARHLVIVAASAPITHLSKCKPQPSLDDNVQCHLILKTDQDASPFEILFQETPTEAIIRLTETIDFAQTACTVAQASAYSQRSHQRLPLELSNGKSHDSHSTNSSQAQSEMSSLVAQLQKKHGLTPKKVYGIKPPRQPFVSKTCISATASNLPVRI</sequence>